<dbReference type="InterPro" id="IPR013099">
    <property type="entry name" value="K_chnl_dom"/>
</dbReference>
<keyword evidence="1" id="KW-0812">Transmembrane</keyword>
<name>A0A511N7X8_DEIC1</name>
<evidence type="ECO:0000313" key="4">
    <source>
        <dbReference type="Proteomes" id="UP000321306"/>
    </source>
</evidence>
<keyword evidence="1" id="KW-0472">Membrane</keyword>
<gene>
    <name evidence="3" type="ORF">DC3_45650</name>
</gene>
<feature type="transmembrane region" description="Helical" evidence="1">
    <location>
        <begin position="6"/>
        <end position="26"/>
    </location>
</feature>
<dbReference type="Proteomes" id="UP000321306">
    <property type="component" value="Unassembled WGS sequence"/>
</dbReference>
<dbReference type="Gene3D" id="1.10.287.70">
    <property type="match status" value="1"/>
</dbReference>
<dbReference type="AlphaFoldDB" id="A0A511N7X8"/>
<protein>
    <recommendedName>
        <fullName evidence="2">Potassium channel domain-containing protein</fullName>
    </recommendedName>
</protein>
<dbReference type="EMBL" id="BJXB01000026">
    <property type="protein sequence ID" value="GEM48930.1"/>
    <property type="molecule type" value="Genomic_DNA"/>
</dbReference>
<keyword evidence="1" id="KW-1133">Transmembrane helix</keyword>
<feature type="transmembrane region" description="Helical" evidence="1">
    <location>
        <begin position="133"/>
        <end position="160"/>
    </location>
</feature>
<organism evidence="3 4">
    <name type="scientific">Deinococcus cellulosilyticus (strain DSM 18568 / NBRC 106333 / KACC 11606 / 5516J-15)</name>
    <dbReference type="NCBI Taxonomy" id="1223518"/>
    <lineage>
        <taxon>Bacteria</taxon>
        <taxon>Thermotogati</taxon>
        <taxon>Deinococcota</taxon>
        <taxon>Deinococci</taxon>
        <taxon>Deinococcales</taxon>
        <taxon>Deinococcaceae</taxon>
        <taxon>Deinococcus</taxon>
    </lineage>
</organism>
<feature type="transmembrane region" description="Helical" evidence="1">
    <location>
        <begin position="68"/>
        <end position="89"/>
    </location>
</feature>
<reference evidence="3 4" key="1">
    <citation type="submission" date="2019-07" db="EMBL/GenBank/DDBJ databases">
        <title>Whole genome shotgun sequence of Deinococcus cellulosilyticus NBRC 106333.</title>
        <authorList>
            <person name="Hosoyama A."/>
            <person name="Uohara A."/>
            <person name="Ohji S."/>
            <person name="Ichikawa N."/>
        </authorList>
    </citation>
    <scope>NUCLEOTIDE SEQUENCE [LARGE SCALE GENOMIC DNA]</scope>
    <source>
        <strain evidence="3 4">NBRC 106333</strain>
    </source>
</reference>
<evidence type="ECO:0000259" key="2">
    <source>
        <dbReference type="Pfam" id="PF07885"/>
    </source>
</evidence>
<keyword evidence="4" id="KW-1185">Reference proteome</keyword>
<dbReference type="Pfam" id="PF07885">
    <property type="entry name" value="Ion_trans_2"/>
    <property type="match status" value="1"/>
</dbReference>
<accession>A0A511N7X8</accession>
<feature type="domain" description="Potassium channel" evidence="2">
    <location>
        <begin position="77"/>
        <end position="157"/>
    </location>
</feature>
<dbReference type="RefSeq" id="WP_186816192.1">
    <property type="nucleotide sequence ID" value="NZ_BJXB01000026.1"/>
</dbReference>
<feature type="transmembrane region" description="Helical" evidence="1">
    <location>
        <begin position="109"/>
        <end position="126"/>
    </location>
</feature>
<proteinExistence type="predicted"/>
<evidence type="ECO:0000256" key="1">
    <source>
        <dbReference type="SAM" id="Phobius"/>
    </source>
</evidence>
<evidence type="ECO:0000313" key="3">
    <source>
        <dbReference type="EMBL" id="GEM48930.1"/>
    </source>
</evidence>
<sequence length="356" mass="39591">MDGVYPIIGTIILFLLAWDVFATVFIPRGLSGPFTQNSHHLIWRIWCRINCTGTPAARRRLSRLGPMLVILTVIGWALLLWLGFALIFYPHASGFHHGTRSPSDWISALYVSGYSVTTLGVGDIVPKDGNMRLLMILAAGSGFILISIAVTYLLSFYAALGRVTALAYEVHRFLGKSDGYSPVDVVITAITADCIEEMKNWLADIGTTLAQVLMAEQQYTLLNYFHEPDDMALPVALTDVLELTTICRSVLSPTAYPSMANGLITAGTERLTRGYFESLARKFGGRVEVSREAIEDRHIHFDQVRAKLEQAGVQLRDREEAWAIYNTMRQGWEIPCHTIRVLFGYPGFSGLALKSE</sequence>
<dbReference type="SUPFAM" id="SSF81324">
    <property type="entry name" value="Voltage-gated potassium channels"/>
    <property type="match status" value="1"/>
</dbReference>
<comment type="caution">
    <text evidence="3">The sequence shown here is derived from an EMBL/GenBank/DDBJ whole genome shotgun (WGS) entry which is preliminary data.</text>
</comment>